<keyword evidence="2 5" id="KW-0812">Transmembrane</keyword>
<feature type="transmembrane region" description="Helical" evidence="5">
    <location>
        <begin position="17"/>
        <end position="36"/>
    </location>
</feature>
<dbReference type="AlphaFoldDB" id="A0A139A3V8"/>
<name>A0A139A3V8_GONPJ</name>
<feature type="transmembrane region" description="Helical" evidence="5">
    <location>
        <begin position="158"/>
        <end position="178"/>
    </location>
</feature>
<dbReference type="GO" id="GO:0015095">
    <property type="term" value="F:magnesium ion transmembrane transporter activity"/>
    <property type="evidence" value="ECO:0007669"/>
    <property type="project" value="InterPro"/>
</dbReference>
<evidence type="ECO:0000256" key="1">
    <source>
        <dbReference type="ARBA" id="ARBA00004141"/>
    </source>
</evidence>
<evidence type="ECO:0000256" key="2">
    <source>
        <dbReference type="ARBA" id="ARBA00022692"/>
    </source>
</evidence>
<feature type="transmembrane region" description="Helical" evidence="5">
    <location>
        <begin position="227"/>
        <end position="247"/>
    </location>
</feature>
<keyword evidence="7" id="KW-1185">Reference proteome</keyword>
<comment type="subcellular location">
    <subcellularLocation>
        <location evidence="1">Membrane</location>
        <topology evidence="1">Multi-pass membrane protein</topology>
    </subcellularLocation>
</comment>
<dbReference type="OrthoDB" id="6428174at2759"/>
<proteinExistence type="predicted"/>
<dbReference type="PANTHER" id="PTHR12570">
    <property type="match status" value="1"/>
</dbReference>
<dbReference type="PANTHER" id="PTHR12570:SF92">
    <property type="entry name" value="SPICHTHYIN, ISOFORM B"/>
    <property type="match status" value="1"/>
</dbReference>
<evidence type="ECO:0000256" key="5">
    <source>
        <dbReference type="SAM" id="Phobius"/>
    </source>
</evidence>
<evidence type="ECO:0000313" key="7">
    <source>
        <dbReference type="Proteomes" id="UP000070544"/>
    </source>
</evidence>
<dbReference type="Proteomes" id="UP000070544">
    <property type="component" value="Unassembled WGS sequence"/>
</dbReference>
<evidence type="ECO:0000256" key="3">
    <source>
        <dbReference type="ARBA" id="ARBA00022989"/>
    </source>
</evidence>
<dbReference type="Pfam" id="PF05653">
    <property type="entry name" value="Mg_trans_NIPA"/>
    <property type="match status" value="1"/>
</dbReference>
<sequence length="394" mass="43057">MTGSSSASADAPAWHKFVGLALALLSTTFIGTSFILKKKGLLESMKKEGAETQAGEGHAYLSNWKWWTGMTMMLVGEIFNFVAYAFAPAILVTPLGALSVVISAALSGWLLNERLSLAGKVGCVQCILGAIIIVFYSPETSSTQTIPQFFFDYVFQPGFLVYFFLIASVIAFLIFYVAPRYGHLNPLVYITICSLAGAFLVLGTQGLGSSIVWSFAHWDDDNQFKQWLFYPLLLFVPACAVFQINFLNKASPPMNCITIDAFALNIFSTAIVTPVYYVFFTTSTIITSFVLFRGTSGAAPNAIQIITLLVGFFTIVGGVALLYEDSTRFVMHLFCSLVLTSDHSCVFSTKAHDPRRCRYSTSNRTCGGTHVAPRERSALGQAQRPQVEVQGIGL</sequence>
<dbReference type="InterPro" id="IPR037185">
    <property type="entry name" value="EmrE-like"/>
</dbReference>
<keyword evidence="4 5" id="KW-0472">Membrane</keyword>
<dbReference type="SUPFAM" id="SSF103481">
    <property type="entry name" value="Multidrug resistance efflux transporter EmrE"/>
    <property type="match status" value="1"/>
</dbReference>
<feature type="transmembrane region" description="Helical" evidence="5">
    <location>
        <begin position="118"/>
        <end position="138"/>
    </location>
</feature>
<feature type="transmembrane region" description="Helical" evidence="5">
    <location>
        <begin position="92"/>
        <end position="111"/>
    </location>
</feature>
<feature type="transmembrane region" description="Helical" evidence="5">
    <location>
        <begin position="187"/>
        <end position="207"/>
    </location>
</feature>
<reference evidence="6 7" key="1">
    <citation type="journal article" date="2015" name="Genome Biol. Evol.">
        <title>Phylogenomic analyses indicate that early fungi evolved digesting cell walls of algal ancestors of land plants.</title>
        <authorList>
            <person name="Chang Y."/>
            <person name="Wang S."/>
            <person name="Sekimoto S."/>
            <person name="Aerts A.L."/>
            <person name="Choi C."/>
            <person name="Clum A."/>
            <person name="LaButti K.M."/>
            <person name="Lindquist E.A."/>
            <person name="Yee Ngan C."/>
            <person name="Ohm R.A."/>
            <person name="Salamov A.A."/>
            <person name="Grigoriev I.V."/>
            <person name="Spatafora J.W."/>
            <person name="Berbee M.L."/>
        </authorList>
    </citation>
    <scope>NUCLEOTIDE SEQUENCE [LARGE SCALE GENOMIC DNA]</scope>
    <source>
        <strain evidence="6 7">JEL478</strain>
    </source>
</reference>
<dbReference type="EMBL" id="KQ965800">
    <property type="protein sequence ID" value="KXS11507.1"/>
    <property type="molecule type" value="Genomic_DNA"/>
</dbReference>
<organism evidence="6 7">
    <name type="scientific">Gonapodya prolifera (strain JEL478)</name>
    <name type="common">Monoblepharis prolifera</name>
    <dbReference type="NCBI Taxonomy" id="1344416"/>
    <lineage>
        <taxon>Eukaryota</taxon>
        <taxon>Fungi</taxon>
        <taxon>Fungi incertae sedis</taxon>
        <taxon>Chytridiomycota</taxon>
        <taxon>Chytridiomycota incertae sedis</taxon>
        <taxon>Monoblepharidomycetes</taxon>
        <taxon>Monoblepharidales</taxon>
        <taxon>Gonapodyaceae</taxon>
        <taxon>Gonapodya</taxon>
    </lineage>
</organism>
<feature type="transmembrane region" description="Helical" evidence="5">
    <location>
        <begin position="259"/>
        <end position="279"/>
    </location>
</feature>
<dbReference type="InterPro" id="IPR008521">
    <property type="entry name" value="Mg_trans_NIPA"/>
</dbReference>
<evidence type="ECO:0000313" key="6">
    <source>
        <dbReference type="EMBL" id="KXS11507.1"/>
    </source>
</evidence>
<dbReference type="GO" id="GO:0016020">
    <property type="term" value="C:membrane"/>
    <property type="evidence" value="ECO:0007669"/>
    <property type="project" value="UniProtKB-SubCell"/>
</dbReference>
<feature type="transmembrane region" description="Helical" evidence="5">
    <location>
        <begin position="299"/>
        <end position="323"/>
    </location>
</feature>
<gene>
    <name evidence="6" type="ORF">M427DRAFT_102315</name>
</gene>
<keyword evidence="3 5" id="KW-1133">Transmembrane helix</keyword>
<dbReference type="OMA" id="QEWLWWA"/>
<evidence type="ECO:0000256" key="4">
    <source>
        <dbReference type="ARBA" id="ARBA00023136"/>
    </source>
</evidence>
<accession>A0A139A3V8</accession>
<protein>
    <submittedName>
        <fullName evidence="6">DUF803-domain-containing protein</fullName>
    </submittedName>
</protein>